<protein>
    <submittedName>
        <fullName evidence="1">Uncharacterized protein</fullName>
    </submittedName>
</protein>
<gene>
    <name evidence="1" type="ORF">Aco03nite_099750</name>
</gene>
<comment type="caution">
    <text evidence="1">The sequence shown here is derived from an EMBL/GenBank/DDBJ whole genome shotgun (WGS) entry which is preliminary data.</text>
</comment>
<sequence>MATANLTTLSTAPASHLQAAEWGFAALSAAPACLAMDCAALSAAAAGHDLGLPSGTVSLSVLRDWLMANPGKEAARDAVWRELVLRARLDGGQWRLAAVGMALPGLRRHARVLSAGYRGDAADMDAEVLTGFLTGLDGKVDLAKPAPFAALLGGAFKAGHRLRAQADPAEPVEDIDAVAAGPRVPRRPYGHPDLLVHRAAQLRIINPDDEEPFITVRLAGKAIEPVAARLGITVDCLRRRLDRAGERLAVALAKGRLTGTPMPEADTELAAKKRHPALAALTHRLAPPMPVAV</sequence>
<dbReference type="Proteomes" id="UP000612282">
    <property type="component" value="Unassembled WGS sequence"/>
</dbReference>
<organism evidence="1 2">
    <name type="scientific">Actinoplanes couchii</name>
    <dbReference type="NCBI Taxonomy" id="403638"/>
    <lineage>
        <taxon>Bacteria</taxon>
        <taxon>Bacillati</taxon>
        <taxon>Actinomycetota</taxon>
        <taxon>Actinomycetes</taxon>
        <taxon>Micromonosporales</taxon>
        <taxon>Micromonosporaceae</taxon>
        <taxon>Actinoplanes</taxon>
    </lineage>
</organism>
<keyword evidence="2" id="KW-1185">Reference proteome</keyword>
<evidence type="ECO:0000313" key="2">
    <source>
        <dbReference type="Proteomes" id="UP000612282"/>
    </source>
</evidence>
<accession>A0ABQ3XST1</accession>
<dbReference type="RefSeq" id="WP_203809673.1">
    <property type="nucleotide sequence ID" value="NZ_BAAAQE010000021.1"/>
</dbReference>
<proteinExistence type="predicted"/>
<reference evidence="1 2" key="1">
    <citation type="submission" date="2021-01" db="EMBL/GenBank/DDBJ databases">
        <title>Whole genome shotgun sequence of Actinoplanes couchii NBRC 106145.</title>
        <authorList>
            <person name="Komaki H."/>
            <person name="Tamura T."/>
        </authorList>
    </citation>
    <scope>NUCLEOTIDE SEQUENCE [LARGE SCALE GENOMIC DNA]</scope>
    <source>
        <strain evidence="1 2">NBRC 106145</strain>
    </source>
</reference>
<dbReference type="EMBL" id="BOMG01000130">
    <property type="protein sequence ID" value="GID61571.1"/>
    <property type="molecule type" value="Genomic_DNA"/>
</dbReference>
<name>A0ABQ3XST1_9ACTN</name>
<evidence type="ECO:0000313" key="1">
    <source>
        <dbReference type="EMBL" id="GID61571.1"/>
    </source>
</evidence>